<accession>A0ACB6SF94</accession>
<organism evidence="1 2">
    <name type="scientific">Macroventuria anomochaeta</name>
    <dbReference type="NCBI Taxonomy" id="301207"/>
    <lineage>
        <taxon>Eukaryota</taxon>
        <taxon>Fungi</taxon>
        <taxon>Dikarya</taxon>
        <taxon>Ascomycota</taxon>
        <taxon>Pezizomycotina</taxon>
        <taxon>Dothideomycetes</taxon>
        <taxon>Pleosporomycetidae</taxon>
        <taxon>Pleosporales</taxon>
        <taxon>Pleosporineae</taxon>
        <taxon>Didymellaceae</taxon>
        <taxon>Macroventuria</taxon>
    </lineage>
</organism>
<evidence type="ECO:0000313" key="1">
    <source>
        <dbReference type="EMBL" id="KAF2632704.1"/>
    </source>
</evidence>
<keyword evidence="2" id="KW-1185">Reference proteome</keyword>
<gene>
    <name evidence="1" type="ORF">BU25DRAFT_417301</name>
</gene>
<protein>
    <submittedName>
        <fullName evidence="1">Uncharacterized protein</fullName>
    </submittedName>
</protein>
<name>A0ACB6SF94_9PLEO</name>
<comment type="caution">
    <text evidence="1">The sequence shown here is derived from an EMBL/GenBank/DDBJ whole genome shotgun (WGS) entry which is preliminary data.</text>
</comment>
<sequence>MTTRIHSIGSPGRRLYSTARGGNKQVGTPHFPLREMQMSVQERTGMSEITNRKCFARTTPVKLWDNRIVTWYQLQGVWAGIDPYLVNPPLFSDYGQNRTKPSKSKTKSRRYTDVPNTLEIRAIRPGELGIETIAECCVDLYAQLRFQSVDGTVATLVKQKAPCICDHLDLAKLMSRSMSENPIEFRPDNFTPAPDASVADLLCKIADKKSWTPDPSRLYRRPDRLLRKIKEQAICCGLKGDKCRTSVGLQRVRDNTAENTVGWMRDLVRLKVVRRWRTDGGTGDEEWQAQNGGVGEAW</sequence>
<proteinExistence type="predicted"/>
<reference evidence="1" key="1">
    <citation type="journal article" date="2020" name="Stud. Mycol.">
        <title>101 Dothideomycetes genomes: a test case for predicting lifestyles and emergence of pathogens.</title>
        <authorList>
            <person name="Haridas S."/>
            <person name="Albert R."/>
            <person name="Binder M."/>
            <person name="Bloem J."/>
            <person name="Labutti K."/>
            <person name="Salamov A."/>
            <person name="Andreopoulos B."/>
            <person name="Baker S."/>
            <person name="Barry K."/>
            <person name="Bills G."/>
            <person name="Bluhm B."/>
            <person name="Cannon C."/>
            <person name="Castanera R."/>
            <person name="Culley D."/>
            <person name="Daum C."/>
            <person name="Ezra D."/>
            <person name="Gonzalez J."/>
            <person name="Henrissat B."/>
            <person name="Kuo A."/>
            <person name="Liang C."/>
            <person name="Lipzen A."/>
            <person name="Lutzoni F."/>
            <person name="Magnuson J."/>
            <person name="Mondo S."/>
            <person name="Nolan M."/>
            <person name="Ohm R."/>
            <person name="Pangilinan J."/>
            <person name="Park H.-J."/>
            <person name="Ramirez L."/>
            <person name="Alfaro M."/>
            <person name="Sun H."/>
            <person name="Tritt A."/>
            <person name="Yoshinaga Y."/>
            <person name="Zwiers L.-H."/>
            <person name="Turgeon B."/>
            <person name="Goodwin S."/>
            <person name="Spatafora J."/>
            <person name="Crous P."/>
            <person name="Grigoriev I."/>
        </authorList>
    </citation>
    <scope>NUCLEOTIDE SEQUENCE</scope>
    <source>
        <strain evidence="1">CBS 525.71</strain>
    </source>
</reference>
<dbReference type="EMBL" id="MU006702">
    <property type="protein sequence ID" value="KAF2632704.1"/>
    <property type="molecule type" value="Genomic_DNA"/>
</dbReference>
<evidence type="ECO:0000313" key="2">
    <source>
        <dbReference type="Proteomes" id="UP000799754"/>
    </source>
</evidence>
<dbReference type="Proteomes" id="UP000799754">
    <property type="component" value="Unassembled WGS sequence"/>
</dbReference>